<dbReference type="EMBL" id="SZYD01000017">
    <property type="protein sequence ID" value="KAD3068731.1"/>
    <property type="molecule type" value="Genomic_DNA"/>
</dbReference>
<dbReference type="Proteomes" id="UP000326396">
    <property type="component" value="Linkage Group LG7"/>
</dbReference>
<accession>A0A5N6M4R2</accession>
<organism evidence="2 3">
    <name type="scientific">Mikania micrantha</name>
    <name type="common">bitter vine</name>
    <dbReference type="NCBI Taxonomy" id="192012"/>
    <lineage>
        <taxon>Eukaryota</taxon>
        <taxon>Viridiplantae</taxon>
        <taxon>Streptophyta</taxon>
        <taxon>Embryophyta</taxon>
        <taxon>Tracheophyta</taxon>
        <taxon>Spermatophyta</taxon>
        <taxon>Magnoliopsida</taxon>
        <taxon>eudicotyledons</taxon>
        <taxon>Gunneridae</taxon>
        <taxon>Pentapetalae</taxon>
        <taxon>asterids</taxon>
        <taxon>campanulids</taxon>
        <taxon>Asterales</taxon>
        <taxon>Asteraceae</taxon>
        <taxon>Asteroideae</taxon>
        <taxon>Heliantheae alliance</taxon>
        <taxon>Eupatorieae</taxon>
        <taxon>Mikania</taxon>
    </lineage>
</organism>
<gene>
    <name evidence="2" type="ORF">E3N88_36611</name>
</gene>
<reference evidence="2 3" key="1">
    <citation type="submission" date="2019-05" db="EMBL/GenBank/DDBJ databases">
        <title>Mikania micrantha, genome provides insights into the molecular mechanism of rapid growth.</title>
        <authorList>
            <person name="Liu B."/>
        </authorList>
    </citation>
    <scope>NUCLEOTIDE SEQUENCE [LARGE SCALE GENOMIC DNA]</scope>
    <source>
        <strain evidence="2">NLD-2019</strain>
        <tissue evidence="2">Leaf</tissue>
    </source>
</reference>
<protein>
    <submittedName>
        <fullName evidence="2">Uncharacterized protein</fullName>
    </submittedName>
</protein>
<evidence type="ECO:0000313" key="2">
    <source>
        <dbReference type="EMBL" id="KAD3068731.1"/>
    </source>
</evidence>
<evidence type="ECO:0000256" key="1">
    <source>
        <dbReference type="SAM" id="MobiDB-lite"/>
    </source>
</evidence>
<evidence type="ECO:0000313" key="3">
    <source>
        <dbReference type="Proteomes" id="UP000326396"/>
    </source>
</evidence>
<feature type="region of interest" description="Disordered" evidence="1">
    <location>
        <begin position="77"/>
        <end position="110"/>
    </location>
</feature>
<proteinExistence type="predicted"/>
<comment type="caution">
    <text evidence="2">The sequence shown here is derived from an EMBL/GenBank/DDBJ whole genome shotgun (WGS) entry which is preliminary data.</text>
</comment>
<feature type="compositionally biased region" description="Basic and acidic residues" evidence="1">
    <location>
        <begin position="81"/>
        <end position="110"/>
    </location>
</feature>
<name>A0A5N6M4R2_9ASTR</name>
<sequence length="171" mass="19533">MTTRICPGPGKTGTSMPADAAIRSVIHRIISSKRSTRPERSRNFIPGLPNVPPSSYQNHFSYLPPIGRTWARFRRPSSPIERPRVRSNDLEVEQTHDRGGEEMEQTHERCGGGTLTTAVAWGTVTIAMEEKPSWRQWLEEQSRRQWRRWGSRLWRRPAVGEPAVEETDFGG</sequence>
<keyword evidence="3" id="KW-1185">Reference proteome</keyword>
<dbReference type="AlphaFoldDB" id="A0A5N6M4R2"/>